<evidence type="ECO:0000256" key="3">
    <source>
        <dbReference type="ARBA" id="ARBA00022840"/>
    </source>
</evidence>
<keyword evidence="6" id="KW-1185">Reference proteome</keyword>
<dbReference type="SUPFAM" id="SSF160467">
    <property type="entry name" value="PH0987 N-terminal domain-like"/>
    <property type="match status" value="1"/>
</dbReference>
<evidence type="ECO:0000256" key="2">
    <source>
        <dbReference type="ARBA" id="ARBA00022801"/>
    </source>
</evidence>
<evidence type="ECO:0000256" key="1">
    <source>
        <dbReference type="ARBA" id="ARBA00022741"/>
    </source>
</evidence>
<dbReference type="InterPro" id="IPR029000">
    <property type="entry name" value="Cyclophilin-like_dom_sf"/>
</dbReference>
<dbReference type="GO" id="GO:0005524">
    <property type="term" value="F:ATP binding"/>
    <property type="evidence" value="ECO:0007669"/>
    <property type="project" value="UniProtKB-KW"/>
</dbReference>
<evidence type="ECO:0000313" key="6">
    <source>
        <dbReference type="Proteomes" id="UP000001062"/>
    </source>
</evidence>
<dbReference type="eggNOG" id="COG2049">
    <property type="taxonomic scope" value="Bacteria"/>
</dbReference>
<reference evidence="5 6" key="1">
    <citation type="journal article" date="2012" name="Stand. Genomic Sci.">
        <title>Complete genome sequence of the melanogenic marine bacterium Marinomonas mediterranea type strain (MMB-1(T)).</title>
        <authorList>
            <person name="Lucas-Elio P."/>
            <person name="Goodwin L."/>
            <person name="Woyke T."/>
            <person name="Pitluck S."/>
            <person name="Nolan M."/>
            <person name="Kyrpides N.C."/>
            <person name="Detter J.C."/>
            <person name="Copeland A."/>
            <person name="Teshima H."/>
            <person name="Bruce D."/>
            <person name="Detter C."/>
            <person name="Tapia R."/>
            <person name="Han S."/>
            <person name="Land M.L."/>
            <person name="Ivanova N."/>
            <person name="Mikhailova N."/>
            <person name="Johnston A.W."/>
            <person name="Sanchez-Amat A."/>
        </authorList>
    </citation>
    <scope>NUCLEOTIDE SEQUENCE [LARGE SCALE GENOMIC DNA]</scope>
    <source>
        <strain evidence="6">ATCC 700492 / JCM 21426 / NBRC 103028 / MMB-1</strain>
    </source>
</reference>
<dbReference type="InterPro" id="IPR010016">
    <property type="entry name" value="PxpB"/>
</dbReference>
<dbReference type="Pfam" id="PF02682">
    <property type="entry name" value="CT_C_D"/>
    <property type="match status" value="1"/>
</dbReference>
<feature type="domain" description="Carboxyltransferase" evidence="4">
    <location>
        <begin position="9"/>
        <end position="210"/>
    </location>
</feature>
<dbReference type="GO" id="GO:0016787">
    <property type="term" value="F:hydrolase activity"/>
    <property type="evidence" value="ECO:0007669"/>
    <property type="project" value="UniProtKB-KW"/>
</dbReference>
<evidence type="ECO:0000259" key="4">
    <source>
        <dbReference type="SMART" id="SM00796"/>
    </source>
</evidence>
<sequence length="236" mass="25990">MNEQELKKPSFALVSDHACLLTFSDVIDEFTADYISRVNQALKTIDGIVDLVPSYTTLLVVFDMDHYDRFAIEKQIKEVIASISSSDFGQRDTCEVVIPVYYGAEVGPDIDDVAKHCGIQVDDVIRLHSSTRYRAYAVGFAPGYAFLGNTPDTLHIPRKETPRLKVIAGSVAIAERQTAVYPSTSPGGWQIIGRTPIQLVDWGSENLAIIEVGDTVKFEPISRDEFLAQGGSLDGF</sequence>
<dbReference type="Gene3D" id="2.40.100.10">
    <property type="entry name" value="Cyclophilin-like"/>
    <property type="match status" value="1"/>
</dbReference>
<dbReference type="RefSeq" id="WP_013659307.1">
    <property type="nucleotide sequence ID" value="NC_015276.1"/>
</dbReference>
<dbReference type="NCBIfam" id="TIGR00370">
    <property type="entry name" value="5-oxoprolinase subunit PxpB"/>
    <property type="match status" value="1"/>
</dbReference>
<keyword evidence="3" id="KW-0067">ATP-binding</keyword>
<accession>F2JVE2</accession>
<organism evidence="5 6">
    <name type="scientific">Marinomonas mediterranea (strain ATCC 700492 / JCM 21426 / NBRC 103028 / MMB-1)</name>
    <dbReference type="NCBI Taxonomy" id="717774"/>
    <lineage>
        <taxon>Bacteria</taxon>
        <taxon>Pseudomonadati</taxon>
        <taxon>Pseudomonadota</taxon>
        <taxon>Gammaproteobacteria</taxon>
        <taxon>Oceanospirillales</taxon>
        <taxon>Oceanospirillaceae</taxon>
        <taxon>Marinomonas</taxon>
    </lineage>
</organism>
<protein>
    <recommendedName>
        <fullName evidence="4">Carboxyltransferase domain-containing protein</fullName>
    </recommendedName>
</protein>
<dbReference type="OrthoDB" id="9778567at2"/>
<keyword evidence="1" id="KW-0547">Nucleotide-binding</keyword>
<dbReference type="InterPro" id="IPR003833">
    <property type="entry name" value="CT_C_D"/>
</dbReference>
<dbReference type="AlphaFoldDB" id="F2JVE2"/>
<dbReference type="SUPFAM" id="SSF50891">
    <property type="entry name" value="Cyclophilin-like"/>
    <property type="match status" value="1"/>
</dbReference>
<dbReference type="PANTHER" id="PTHR34698:SF2">
    <property type="entry name" value="5-OXOPROLINASE SUBUNIT B"/>
    <property type="match status" value="1"/>
</dbReference>
<dbReference type="EMBL" id="CP002583">
    <property type="protein sequence ID" value="ADZ89400.1"/>
    <property type="molecule type" value="Genomic_DNA"/>
</dbReference>
<name>F2JVE2_MARM1</name>
<keyword evidence="2" id="KW-0378">Hydrolase</keyword>
<dbReference type="SMART" id="SM00796">
    <property type="entry name" value="AHS1"/>
    <property type="match status" value="1"/>
</dbReference>
<dbReference type="STRING" id="717774.Marme_0094"/>
<dbReference type="KEGG" id="mme:Marme_0094"/>
<gene>
    <name evidence="5" type="ordered locus">Marme_0094</name>
</gene>
<dbReference type="Proteomes" id="UP000001062">
    <property type="component" value="Chromosome"/>
</dbReference>
<dbReference type="PANTHER" id="PTHR34698">
    <property type="entry name" value="5-OXOPROLINASE SUBUNIT B"/>
    <property type="match status" value="1"/>
</dbReference>
<evidence type="ECO:0000313" key="5">
    <source>
        <dbReference type="EMBL" id="ADZ89400.1"/>
    </source>
</evidence>
<dbReference type="HOGENOM" id="CLU_020207_1_0_6"/>
<dbReference type="Gene3D" id="3.30.1360.40">
    <property type="match status" value="1"/>
</dbReference>
<proteinExistence type="predicted"/>
<dbReference type="PATRIC" id="fig|717774.3.peg.97"/>